<sequence>MGAHLHAHGSDDDDIVPRRTRALLTGALAVAALATLVGLVALWPSGRAPELNEAFEFDAELHDAVVETIDRGACAGTDPSDAITCVSVEARLTEGPDAGTTVIVEGPTTSGAVELKAGERIVVGESPNPPDSASLAPQYYFADYQRQTPMLWLAVLFVVAVVALGRWRGLRALVALAVTMLVLTVFVLPAVLEGHNPVAVALTGSAAIMFVALYLSHGFNLRTSTAMLGTLLSLLLTGALALVFVRASRITGLASEEALFLRASTSSLNLQGLLLGGIVIGSLGVLDDVTVTQASAVWELHKANPSLGWRRLYSSALRIGRDHIASTVNTLVLAYAGASLPLLILFTQAQRPLGDVATGEVVAVEILRTLVGSIGLVASVPVTTALAALVVATSGEAAAS</sequence>
<protein>
    <submittedName>
        <fullName evidence="2">YibE/F family protein</fullName>
    </submittedName>
</protein>
<feature type="transmembrane region" description="Helical" evidence="1">
    <location>
        <begin position="366"/>
        <end position="392"/>
    </location>
</feature>
<evidence type="ECO:0000256" key="1">
    <source>
        <dbReference type="SAM" id="Phobius"/>
    </source>
</evidence>
<dbReference type="PANTHER" id="PTHR41771">
    <property type="entry name" value="MEMBRANE PROTEIN-RELATED"/>
    <property type="match status" value="1"/>
</dbReference>
<organism evidence="2">
    <name type="scientific">uncultured Acidimicrobiales bacterium</name>
    <dbReference type="NCBI Taxonomy" id="310071"/>
    <lineage>
        <taxon>Bacteria</taxon>
        <taxon>Bacillati</taxon>
        <taxon>Actinomycetota</taxon>
        <taxon>Acidimicrobiia</taxon>
        <taxon>Acidimicrobiales</taxon>
        <taxon>environmental samples</taxon>
    </lineage>
</organism>
<feature type="transmembrane region" description="Helical" evidence="1">
    <location>
        <begin position="228"/>
        <end position="248"/>
    </location>
</feature>
<keyword evidence="1" id="KW-1133">Transmembrane helix</keyword>
<feature type="transmembrane region" description="Helical" evidence="1">
    <location>
        <begin position="324"/>
        <end position="346"/>
    </location>
</feature>
<proteinExistence type="predicted"/>
<feature type="transmembrane region" description="Helical" evidence="1">
    <location>
        <begin position="268"/>
        <end position="286"/>
    </location>
</feature>
<keyword evidence="1" id="KW-0472">Membrane</keyword>
<dbReference type="AlphaFoldDB" id="A0A6J4I5R5"/>
<feature type="transmembrane region" description="Helical" evidence="1">
    <location>
        <begin position="172"/>
        <end position="192"/>
    </location>
</feature>
<feature type="transmembrane region" description="Helical" evidence="1">
    <location>
        <begin position="22"/>
        <end position="43"/>
    </location>
</feature>
<accession>A0A6J4I5R5</accession>
<reference evidence="2" key="1">
    <citation type="submission" date="2020-02" db="EMBL/GenBank/DDBJ databases">
        <authorList>
            <person name="Meier V. D."/>
        </authorList>
    </citation>
    <scope>NUCLEOTIDE SEQUENCE</scope>
    <source>
        <strain evidence="2">AVDCRST_MAG50</strain>
    </source>
</reference>
<feature type="transmembrane region" description="Helical" evidence="1">
    <location>
        <begin position="198"/>
        <end position="216"/>
    </location>
</feature>
<evidence type="ECO:0000313" key="2">
    <source>
        <dbReference type="EMBL" id="CAA9243115.1"/>
    </source>
</evidence>
<dbReference type="InterPro" id="IPR012507">
    <property type="entry name" value="YibE_F"/>
</dbReference>
<dbReference type="Pfam" id="PF07907">
    <property type="entry name" value="YibE_F"/>
    <property type="match status" value="1"/>
</dbReference>
<dbReference type="PANTHER" id="PTHR41771:SF1">
    <property type="entry name" value="MEMBRANE PROTEIN"/>
    <property type="match status" value="1"/>
</dbReference>
<gene>
    <name evidence="2" type="ORF">AVDCRST_MAG50-1758</name>
</gene>
<feature type="transmembrane region" description="Helical" evidence="1">
    <location>
        <begin position="149"/>
        <end position="165"/>
    </location>
</feature>
<dbReference type="EMBL" id="CADCTF010000095">
    <property type="protein sequence ID" value="CAA9243115.1"/>
    <property type="molecule type" value="Genomic_DNA"/>
</dbReference>
<name>A0A6J4I5R5_9ACTN</name>
<keyword evidence="1" id="KW-0812">Transmembrane</keyword>